<organism evidence="3">
    <name type="scientific">Proboscia inermis</name>
    <dbReference type="NCBI Taxonomy" id="420281"/>
    <lineage>
        <taxon>Eukaryota</taxon>
        <taxon>Sar</taxon>
        <taxon>Stramenopiles</taxon>
        <taxon>Ochrophyta</taxon>
        <taxon>Bacillariophyta</taxon>
        <taxon>Coscinodiscophyceae</taxon>
        <taxon>Rhizosoleniophycidae</taxon>
        <taxon>Rhizosoleniales</taxon>
        <taxon>Rhizosoleniaceae</taxon>
        <taxon>Proboscia</taxon>
    </lineage>
</organism>
<accession>A0A7S0BYF2</accession>
<dbReference type="InterPro" id="IPR028282">
    <property type="entry name" value="WASH-7_central"/>
</dbReference>
<dbReference type="PANTHER" id="PTHR31409:SF0">
    <property type="entry name" value="WASH COMPLEX SUBUNIT 4"/>
    <property type="match status" value="1"/>
</dbReference>
<proteinExistence type="predicted"/>
<evidence type="ECO:0000313" key="3">
    <source>
        <dbReference type="EMBL" id="CAD8407022.1"/>
    </source>
</evidence>
<feature type="domain" description="WASH complex subunit 7 central" evidence="1">
    <location>
        <begin position="8"/>
        <end position="51"/>
    </location>
</feature>
<feature type="domain" description="WASH complex subunit 7 C-terminal" evidence="2">
    <location>
        <begin position="92"/>
        <end position="283"/>
    </location>
</feature>
<dbReference type="EMBL" id="HBEL01006538">
    <property type="protein sequence ID" value="CAD8407022.1"/>
    <property type="molecule type" value="Transcribed_RNA"/>
</dbReference>
<protein>
    <recommendedName>
        <fullName evidence="4">WASH complex subunit 7 C-terminal domain-containing protein</fullName>
    </recommendedName>
</protein>
<dbReference type="GO" id="GO:0016197">
    <property type="term" value="P:endosomal transport"/>
    <property type="evidence" value="ECO:0007669"/>
    <property type="project" value="TreeGrafter"/>
</dbReference>
<dbReference type="GO" id="GO:0005768">
    <property type="term" value="C:endosome"/>
    <property type="evidence" value="ECO:0007669"/>
    <property type="project" value="TreeGrafter"/>
</dbReference>
<dbReference type="AlphaFoldDB" id="A0A7S0BYF2"/>
<gene>
    <name evidence="3" type="ORF">PINE0816_LOCUS3139</name>
</gene>
<evidence type="ECO:0000259" key="2">
    <source>
        <dbReference type="Pfam" id="PF14746"/>
    </source>
</evidence>
<dbReference type="GO" id="GO:0071203">
    <property type="term" value="C:WASH complex"/>
    <property type="evidence" value="ECO:0007669"/>
    <property type="project" value="InterPro"/>
</dbReference>
<sequence>MKRRSIASTGKTLDVLQSILTEIGNTLGFVRLLRSAGMQFSSKTAPFLNETKNQFHNDIQHKSFGKSNSCDSCDRDKNKPAPTFNAWCESERGAKNLDEMKKIIDSNFTNQKNFCAFFVSIIQEVLSGSDHSHLNNFFVIVPSLSLCWVDSSLQAKDKMYNKNRSHDAYFTDDGFAMGIAFVFSILNQTKDFNKLFWLNSARQATSLHENSLVKKLNEASLKTKSTPSTFMSLFGLGNNKEQDDDKNDNEIVLLNASIKQYKDKRREFESLFLSIRSTWIFFKKD</sequence>
<dbReference type="InterPro" id="IPR027307">
    <property type="entry name" value="WASH7"/>
</dbReference>
<dbReference type="Pfam" id="PF14744">
    <property type="entry name" value="WASH-7_mid"/>
    <property type="match status" value="1"/>
</dbReference>
<dbReference type="GO" id="GO:0007032">
    <property type="term" value="P:endosome organization"/>
    <property type="evidence" value="ECO:0007669"/>
    <property type="project" value="TreeGrafter"/>
</dbReference>
<evidence type="ECO:0008006" key="4">
    <source>
        <dbReference type="Google" id="ProtNLM"/>
    </source>
</evidence>
<evidence type="ECO:0000259" key="1">
    <source>
        <dbReference type="Pfam" id="PF14744"/>
    </source>
</evidence>
<name>A0A7S0BYF2_9STRA</name>
<reference evidence="3" key="1">
    <citation type="submission" date="2021-01" db="EMBL/GenBank/DDBJ databases">
        <authorList>
            <person name="Corre E."/>
            <person name="Pelletier E."/>
            <person name="Niang G."/>
            <person name="Scheremetjew M."/>
            <person name="Finn R."/>
            <person name="Kale V."/>
            <person name="Holt S."/>
            <person name="Cochrane G."/>
            <person name="Meng A."/>
            <person name="Brown T."/>
            <person name="Cohen L."/>
        </authorList>
    </citation>
    <scope>NUCLEOTIDE SEQUENCE</scope>
    <source>
        <strain evidence="3">CCAP1064/1</strain>
    </source>
</reference>
<dbReference type="InterPro" id="IPR028283">
    <property type="entry name" value="WASH-7_C"/>
</dbReference>
<dbReference type="PANTHER" id="PTHR31409">
    <property type="entry name" value="WASH COMPLEX SUBUNIT 4"/>
    <property type="match status" value="1"/>
</dbReference>
<dbReference type="Pfam" id="PF14746">
    <property type="entry name" value="WASH-7_C"/>
    <property type="match status" value="1"/>
</dbReference>